<feature type="signal peptide" evidence="2">
    <location>
        <begin position="1"/>
        <end position="22"/>
    </location>
</feature>
<feature type="region of interest" description="Disordered" evidence="1">
    <location>
        <begin position="35"/>
        <end position="93"/>
    </location>
</feature>
<evidence type="ECO:0000256" key="1">
    <source>
        <dbReference type="SAM" id="MobiDB-lite"/>
    </source>
</evidence>
<sequence length="420" mass="44669">MKISVLSLGYALLALQSEHVGAGGFRNLHATAAPTFTPTTDTLTDSNATSTNATMAPSTDSPTSAPPPTDPPATAPPTSRPTGVPSTSPSLAPIAPVPPNDLCANAQGPLAIVAPVKAGTLPDLFVHGTTRGASKDVTVGRCGVEITSPGVWYTVTGTGSRMTISTCSEDTELDSKLSVFSGSSCGALSCVAGNDDGTNSTGRYCNVHRYASSTYWVSELGQNYYILVHGFSNRVGDFALSVEGHNDRMELAVQMAVGDTAQGDTLTASFNLYDLLSSQCGYDDKEFYGQYYDGPEDRVPRGLWYKVVGTGGPLQAQVCLPGTRLHVFAGDNNDNCIGGDTYTRDCSTFAWDSSPGVTYYVIVHSLFRVLLPYGEYNDDRYNNPQFWNEDTIPNFSKPFELAITGGSDSVTISRSKDLFN</sequence>
<proteinExistence type="predicted"/>
<keyword evidence="4" id="KW-1185">Reference proteome</keyword>
<dbReference type="OrthoDB" id="50201at2759"/>
<comment type="caution">
    <text evidence="3">The sequence shown here is derived from an EMBL/GenBank/DDBJ whole genome shotgun (WGS) entry which is preliminary data.</text>
</comment>
<reference evidence="3" key="1">
    <citation type="submission" date="2020-06" db="EMBL/GenBank/DDBJ databases">
        <authorList>
            <consortium name="Plant Systems Biology data submission"/>
        </authorList>
    </citation>
    <scope>NUCLEOTIDE SEQUENCE</scope>
    <source>
        <strain evidence="3">D6</strain>
    </source>
</reference>
<evidence type="ECO:0000256" key="2">
    <source>
        <dbReference type="SAM" id="SignalP"/>
    </source>
</evidence>
<feature type="chain" id="PRO_5040197630" evidence="2">
    <location>
        <begin position="23"/>
        <end position="420"/>
    </location>
</feature>
<dbReference type="AlphaFoldDB" id="A0A9N8DK81"/>
<protein>
    <submittedName>
        <fullName evidence="3">CHU large protein</fullName>
    </submittedName>
</protein>
<feature type="compositionally biased region" description="Low complexity" evidence="1">
    <location>
        <begin position="35"/>
        <end position="63"/>
    </location>
</feature>
<feature type="compositionally biased region" description="Pro residues" evidence="1">
    <location>
        <begin position="64"/>
        <end position="79"/>
    </location>
</feature>
<evidence type="ECO:0000313" key="3">
    <source>
        <dbReference type="EMBL" id="CAB9502244.1"/>
    </source>
</evidence>
<dbReference type="Proteomes" id="UP001153069">
    <property type="component" value="Unassembled WGS sequence"/>
</dbReference>
<evidence type="ECO:0000313" key="4">
    <source>
        <dbReference type="Proteomes" id="UP001153069"/>
    </source>
</evidence>
<dbReference type="EMBL" id="CAICTM010000130">
    <property type="protein sequence ID" value="CAB9502244.1"/>
    <property type="molecule type" value="Genomic_DNA"/>
</dbReference>
<organism evidence="3 4">
    <name type="scientific">Seminavis robusta</name>
    <dbReference type="NCBI Taxonomy" id="568900"/>
    <lineage>
        <taxon>Eukaryota</taxon>
        <taxon>Sar</taxon>
        <taxon>Stramenopiles</taxon>
        <taxon>Ochrophyta</taxon>
        <taxon>Bacillariophyta</taxon>
        <taxon>Bacillariophyceae</taxon>
        <taxon>Bacillariophycidae</taxon>
        <taxon>Naviculales</taxon>
        <taxon>Naviculaceae</taxon>
        <taxon>Seminavis</taxon>
    </lineage>
</organism>
<accession>A0A9N8DK81</accession>
<name>A0A9N8DK81_9STRA</name>
<keyword evidence="2" id="KW-0732">Signal</keyword>
<gene>
    <name evidence="3" type="ORF">SEMRO_131_G062320.1</name>
</gene>